<name>A0A0G4PWR8_PENC3</name>
<accession>A0A0G4PWR8</accession>
<dbReference type="AlphaFoldDB" id="A0A0G4PWR8"/>
<reference evidence="2 3" key="1">
    <citation type="journal article" date="2014" name="Nat. Commun.">
        <title>Multiple recent horizontal transfers of a large genomic region in cheese making fungi.</title>
        <authorList>
            <person name="Cheeseman K."/>
            <person name="Ropars J."/>
            <person name="Renault P."/>
            <person name="Dupont J."/>
            <person name="Gouzy J."/>
            <person name="Branca A."/>
            <person name="Abraham A.L."/>
            <person name="Ceppi M."/>
            <person name="Conseiller E."/>
            <person name="Debuchy R."/>
            <person name="Malagnac F."/>
            <person name="Goarin A."/>
            <person name="Silar P."/>
            <person name="Lacoste S."/>
            <person name="Sallet E."/>
            <person name="Bensimon A."/>
            <person name="Giraud T."/>
            <person name="Brygoo Y."/>
        </authorList>
    </citation>
    <scope>NUCLEOTIDE SEQUENCE [LARGE SCALE GENOMIC DNA]</scope>
    <source>
        <strain evidence="3">FM 013</strain>
    </source>
</reference>
<feature type="compositionally biased region" description="Polar residues" evidence="1">
    <location>
        <begin position="70"/>
        <end position="82"/>
    </location>
</feature>
<keyword evidence="3" id="KW-1185">Reference proteome</keyword>
<proteinExistence type="predicted"/>
<gene>
    <name evidence="2" type="ORF">PCAMFM013_S063g000023</name>
</gene>
<organism evidence="2 3">
    <name type="scientific">Penicillium camemberti (strain FM 013)</name>
    <dbReference type="NCBI Taxonomy" id="1429867"/>
    <lineage>
        <taxon>Eukaryota</taxon>
        <taxon>Fungi</taxon>
        <taxon>Dikarya</taxon>
        <taxon>Ascomycota</taxon>
        <taxon>Pezizomycotina</taxon>
        <taxon>Eurotiomycetes</taxon>
        <taxon>Eurotiomycetidae</taxon>
        <taxon>Eurotiales</taxon>
        <taxon>Aspergillaceae</taxon>
        <taxon>Penicillium</taxon>
    </lineage>
</organism>
<evidence type="ECO:0000313" key="3">
    <source>
        <dbReference type="Proteomes" id="UP000053732"/>
    </source>
</evidence>
<dbReference type="Proteomes" id="UP000053732">
    <property type="component" value="Unassembled WGS sequence"/>
</dbReference>
<evidence type="ECO:0000256" key="1">
    <source>
        <dbReference type="SAM" id="MobiDB-lite"/>
    </source>
</evidence>
<evidence type="ECO:0000313" key="2">
    <source>
        <dbReference type="EMBL" id="CRL30917.1"/>
    </source>
</evidence>
<dbReference type="EMBL" id="HG793196">
    <property type="protein sequence ID" value="CRL30917.1"/>
    <property type="molecule type" value="Genomic_DNA"/>
</dbReference>
<feature type="region of interest" description="Disordered" evidence="1">
    <location>
        <begin position="69"/>
        <end position="90"/>
    </location>
</feature>
<sequence length="105" mass="12012">MILPIPSHLLSGEIKVKKLEKFFSLDKIEVLREEKDEKLEDVEIDSISDTEEYTGVSKDLIDIDTDANEETNASPITPQLPETTPMLRTSGRKRKIIVDDEFESY</sequence>
<protein>
    <submittedName>
        <fullName evidence="2">Str. FM013</fullName>
    </submittedName>
</protein>